<dbReference type="SUPFAM" id="SSF53756">
    <property type="entry name" value="UDP-Glycosyltransferase/glycogen phosphorylase"/>
    <property type="match status" value="1"/>
</dbReference>
<dbReference type="PANTHER" id="PTHR12526:SF630">
    <property type="entry name" value="GLYCOSYLTRANSFERASE"/>
    <property type="match status" value="1"/>
</dbReference>
<evidence type="ECO:0000259" key="1">
    <source>
        <dbReference type="Pfam" id="PF00534"/>
    </source>
</evidence>
<evidence type="ECO:0000313" key="2">
    <source>
        <dbReference type="EMBL" id="BCY27266.1"/>
    </source>
</evidence>
<evidence type="ECO:0000313" key="3">
    <source>
        <dbReference type="Proteomes" id="UP000825258"/>
    </source>
</evidence>
<accession>A0ABN6HWR6</accession>
<dbReference type="Proteomes" id="UP000825258">
    <property type="component" value="Chromosome"/>
</dbReference>
<dbReference type="Gene3D" id="3.40.50.2000">
    <property type="entry name" value="Glycogen Phosphorylase B"/>
    <property type="match status" value="2"/>
</dbReference>
<keyword evidence="3" id="KW-1185">Reference proteome</keyword>
<dbReference type="PANTHER" id="PTHR12526">
    <property type="entry name" value="GLYCOSYLTRANSFERASE"/>
    <property type="match status" value="1"/>
</dbReference>
<gene>
    <name evidence="2" type="primary">pglA</name>
    <name evidence="2" type="ORF">KK2020170_01340</name>
</gene>
<feature type="domain" description="Glycosyl transferase family 1" evidence="1">
    <location>
        <begin position="188"/>
        <end position="351"/>
    </location>
</feature>
<sequence length="377" mass="43298">MDRKKIAFIISAPITAKAFLVKHFEHLSKEFEITVIANFENEHETAMPFVSNVKHIAIQRNINVIKDLKALFLLYGFLRKNKFDATHSVTPKAGLISAVASWMSRIPIRIHIFTGQVWYTSKGFKRFFLKLLDKIIVFFNTHILVDGESQRQFLINENIITLKKSKVLGKGSISGVDTDRFFPSNEIREKYRQDFNFLNEDIIFAFLGRLNTDKGILDLANAFYKLNKDCSNVKLLLIGYDEENMLEKIKGIQRENIVFFGPTAKPEEVLQAADVFCLPSYREGFGTSVIEASLLELPVICSNTYGLAETIVEGETGLRHEVKNVNQLYTQMKMLVENEEMRKNLGKKGRQYVLKNFSAEQISNEWVKFYKVIISNV</sequence>
<dbReference type="Pfam" id="PF00534">
    <property type="entry name" value="Glycos_transf_1"/>
    <property type="match status" value="1"/>
</dbReference>
<protein>
    <submittedName>
        <fullName evidence="2">N,N'-diacetylbacillosaminyl-diphospho-undecaprenol alpha-1,3-N-acetylgalactosaminyltransferase</fullName>
    </submittedName>
</protein>
<name>A0ABN6HWR6_9FLAO</name>
<dbReference type="EMBL" id="AP024749">
    <property type="protein sequence ID" value="BCY27266.1"/>
    <property type="molecule type" value="Genomic_DNA"/>
</dbReference>
<reference evidence="2 3" key="1">
    <citation type="submission" date="2021-06" db="EMBL/GenBank/DDBJ databases">
        <title>Whole genome sequences of Flavobacterium sp. KK2020170 and assembly.</title>
        <authorList>
            <person name="Kitahara K."/>
            <person name="Miyoshi S."/>
            <person name="Uesaka K."/>
        </authorList>
    </citation>
    <scope>NUCLEOTIDE SEQUENCE [LARGE SCALE GENOMIC DNA]</scope>
    <source>
        <strain evidence="2 3">KK2020170</strain>
    </source>
</reference>
<dbReference type="RefSeq" id="WP_221258901.1">
    <property type="nucleotide sequence ID" value="NZ_AP024749.1"/>
</dbReference>
<dbReference type="InterPro" id="IPR001296">
    <property type="entry name" value="Glyco_trans_1"/>
</dbReference>
<proteinExistence type="predicted"/>
<organism evidence="2 3">
    <name type="scientific">Flavobacterium okayamense</name>
    <dbReference type="NCBI Taxonomy" id="2830782"/>
    <lineage>
        <taxon>Bacteria</taxon>
        <taxon>Pseudomonadati</taxon>
        <taxon>Bacteroidota</taxon>
        <taxon>Flavobacteriia</taxon>
        <taxon>Flavobacteriales</taxon>
        <taxon>Flavobacteriaceae</taxon>
        <taxon>Flavobacterium</taxon>
    </lineage>
</organism>